<feature type="domain" description="Peptidase M61 N-terminal" evidence="1">
    <location>
        <begin position="28"/>
        <end position="190"/>
    </location>
</feature>
<dbReference type="InterPro" id="IPR040756">
    <property type="entry name" value="Peptidase_M61_N"/>
</dbReference>
<comment type="caution">
    <text evidence="2">The sequence shown here is derived from an EMBL/GenBank/DDBJ whole genome shotgun (WGS) entry which is preliminary data.</text>
</comment>
<dbReference type="InterPro" id="IPR027268">
    <property type="entry name" value="Peptidase_M4/M1_CTD_sf"/>
</dbReference>
<keyword evidence="3" id="KW-1185">Reference proteome</keyword>
<dbReference type="Gene3D" id="1.10.390.10">
    <property type="entry name" value="Neutral Protease Domain 2"/>
    <property type="match status" value="1"/>
</dbReference>
<sequence length="459" mass="52245">MKYILSFLFTFIGLLSEAQNDILKYTLLHNKQTKNVTVTIQLDSINTRDHYLLIPRSAPGTYEITDYPSFIENIKAITTNGTTIQGQRGRGSILFFRKEANITQVSYDVNITKMEAELKGGFASSKIRENYLGLLGYSVFATIAGYEDRPIHLTLKSDVQWPIFTTLKPSTSMESEITLPVSNYAELADAQYLFGNDVQVLKVHDAEIPLYVAAYAEGEINLEEIGRRGLLSLQGLSNYFGYIPMPHYTMCYEFLKPYSEEHTYGFLMEHMNSMTASATMASAITTYDPKANIFSMVHHMGHSWIPLRSYGKGYRPFDWGSAPIIETIWLNEGFIWYVSSIVTNSPKTIDLFEQIIEHAPIYIKEKSLKELSQLGSSQYSGDFNIGRNLFSRGALMAYEMDVEIKKATNNEKTFKDALIGLLNWTKENVRAFEYHEIETILSSSTGVDLSEIWLKWQNQ</sequence>
<dbReference type="Gene3D" id="2.60.40.3650">
    <property type="match status" value="1"/>
</dbReference>
<protein>
    <recommendedName>
        <fullName evidence="1">Peptidase M61 N-terminal domain-containing protein</fullName>
    </recommendedName>
</protein>
<evidence type="ECO:0000313" key="2">
    <source>
        <dbReference type="EMBL" id="MTE26050.1"/>
    </source>
</evidence>
<dbReference type="EMBL" id="WJYA01000003">
    <property type="protein sequence ID" value="MTE26050.1"/>
    <property type="molecule type" value="Genomic_DNA"/>
</dbReference>
<proteinExistence type="predicted"/>
<name>A0A7K1G9T3_9FLAO</name>
<dbReference type="Pfam" id="PF17899">
    <property type="entry name" value="Peptidase_M61_N"/>
    <property type="match status" value="1"/>
</dbReference>
<dbReference type="AlphaFoldDB" id="A0A7K1G9T3"/>
<gene>
    <name evidence="2" type="ORF">F1003_03805</name>
</gene>
<dbReference type="RefSeq" id="WP_155087885.1">
    <property type="nucleotide sequence ID" value="NZ_WJYA01000003.1"/>
</dbReference>
<accession>A0A7K1G9T3</accession>
<dbReference type="Proteomes" id="UP000447545">
    <property type="component" value="Unassembled WGS sequence"/>
</dbReference>
<organism evidence="2 3">
    <name type="scientific">Winogradskyella ouciana</name>
    <dbReference type="NCBI Taxonomy" id="2608631"/>
    <lineage>
        <taxon>Bacteria</taxon>
        <taxon>Pseudomonadati</taxon>
        <taxon>Bacteroidota</taxon>
        <taxon>Flavobacteriia</taxon>
        <taxon>Flavobacteriales</taxon>
        <taxon>Flavobacteriaceae</taxon>
        <taxon>Winogradskyella</taxon>
    </lineage>
</organism>
<reference evidence="2 3" key="1">
    <citation type="submission" date="2019-11" db="EMBL/GenBank/DDBJ databases">
        <title>Winogradskyella ouciana sp. nov., isolated from the hadal seawater of the Mariana Trench.</title>
        <authorList>
            <person name="Liu R."/>
        </authorList>
    </citation>
    <scope>NUCLEOTIDE SEQUENCE [LARGE SCALE GENOMIC DNA]</scope>
    <source>
        <strain evidence="2 3">ZXX205</strain>
    </source>
</reference>
<evidence type="ECO:0000313" key="3">
    <source>
        <dbReference type="Proteomes" id="UP000447545"/>
    </source>
</evidence>
<evidence type="ECO:0000259" key="1">
    <source>
        <dbReference type="Pfam" id="PF17899"/>
    </source>
</evidence>